<dbReference type="GO" id="GO:0036064">
    <property type="term" value="C:ciliary basal body"/>
    <property type="evidence" value="ECO:0007669"/>
    <property type="project" value="TreeGrafter"/>
</dbReference>
<dbReference type="PANTHER" id="PTHR34639:SF1">
    <property type="entry name" value="PROTEIN FLATTOP"/>
    <property type="match status" value="1"/>
</dbReference>
<gene>
    <name evidence="3" type="ORF">HNY73_001213</name>
</gene>
<comment type="similarity">
    <text evidence="1">Belongs to the Flattop family.</text>
</comment>
<dbReference type="Pfam" id="PF22611">
    <property type="entry name" value="CFAP126"/>
    <property type="match status" value="1"/>
</dbReference>
<dbReference type="AlphaFoldDB" id="A0A8T0G0Y9"/>
<evidence type="ECO:0000313" key="3">
    <source>
        <dbReference type="EMBL" id="KAF8796881.1"/>
    </source>
</evidence>
<evidence type="ECO:0000256" key="2">
    <source>
        <dbReference type="ARBA" id="ARBA00033306"/>
    </source>
</evidence>
<reference evidence="3" key="2">
    <citation type="submission" date="2020-06" db="EMBL/GenBank/DDBJ databases">
        <authorList>
            <person name="Sheffer M."/>
        </authorList>
    </citation>
    <scope>NUCLEOTIDE SEQUENCE</scope>
</reference>
<dbReference type="CDD" id="cd23705">
    <property type="entry name" value="Flattop"/>
    <property type="match status" value="1"/>
</dbReference>
<sequence>MSQNFSAEQYEDAYKPKHLSQWEVPKKCREFPRRQEGYTSPITDENGHFLCEKDKPVFKEWSPFQGTWGKDFSRPKAVAGSPIKPGMWRIKGRKARWVDAIKIESDQNFDFHDSDYSHYNKGDI</sequence>
<dbReference type="InterPro" id="IPR038797">
    <property type="entry name" value="Fltp"/>
</dbReference>
<accession>A0A8T0G0Y9</accession>
<dbReference type="OMA" id="PVFKEWS"/>
<name>A0A8T0G0Y9_ARGBR</name>
<dbReference type="Proteomes" id="UP000807504">
    <property type="component" value="Unassembled WGS sequence"/>
</dbReference>
<dbReference type="OrthoDB" id="521617at2759"/>
<dbReference type="PANTHER" id="PTHR34639">
    <property type="entry name" value="PROTEIN FLATTOP"/>
    <property type="match status" value="1"/>
</dbReference>
<reference evidence="3" key="1">
    <citation type="journal article" date="2020" name="bioRxiv">
        <title>Chromosome-level reference genome of the European wasp spider Argiope bruennichi: a resource for studies on range expansion and evolutionary adaptation.</title>
        <authorList>
            <person name="Sheffer M.M."/>
            <person name="Hoppe A."/>
            <person name="Krehenwinkel H."/>
            <person name="Uhl G."/>
            <person name="Kuss A.W."/>
            <person name="Jensen L."/>
            <person name="Jensen C."/>
            <person name="Gillespie R.G."/>
            <person name="Hoff K.J."/>
            <person name="Prost S."/>
        </authorList>
    </citation>
    <scope>NUCLEOTIDE SEQUENCE</scope>
</reference>
<organism evidence="3 4">
    <name type="scientific">Argiope bruennichi</name>
    <name type="common">Wasp spider</name>
    <name type="synonym">Aranea bruennichi</name>
    <dbReference type="NCBI Taxonomy" id="94029"/>
    <lineage>
        <taxon>Eukaryota</taxon>
        <taxon>Metazoa</taxon>
        <taxon>Ecdysozoa</taxon>
        <taxon>Arthropoda</taxon>
        <taxon>Chelicerata</taxon>
        <taxon>Arachnida</taxon>
        <taxon>Araneae</taxon>
        <taxon>Araneomorphae</taxon>
        <taxon>Entelegynae</taxon>
        <taxon>Araneoidea</taxon>
        <taxon>Araneidae</taxon>
        <taxon>Argiope</taxon>
    </lineage>
</organism>
<evidence type="ECO:0000256" key="1">
    <source>
        <dbReference type="ARBA" id="ARBA00009887"/>
    </source>
</evidence>
<protein>
    <recommendedName>
        <fullName evidence="2">Cilia- and flagella-associated protein 126</fullName>
    </recommendedName>
</protein>
<comment type="caution">
    <text evidence="3">The sequence shown here is derived from an EMBL/GenBank/DDBJ whole genome shotgun (WGS) entry which is preliminary data.</text>
</comment>
<dbReference type="EMBL" id="JABXBU010000001">
    <property type="protein sequence ID" value="KAF8796881.1"/>
    <property type="molecule type" value="Genomic_DNA"/>
</dbReference>
<keyword evidence="4" id="KW-1185">Reference proteome</keyword>
<dbReference type="GO" id="GO:0044782">
    <property type="term" value="P:cilium organization"/>
    <property type="evidence" value="ECO:0007669"/>
    <property type="project" value="TreeGrafter"/>
</dbReference>
<evidence type="ECO:0000313" key="4">
    <source>
        <dbReference type="Proteomes" id="UP000807504"/>
    </source>
</evidence>
<proteinExistence type="inferred from homology"/>